<dbReference type="AlphaFoldDB" id="A0A9E8RT09"/>
<dbReference type="CTD" id="4536"/>
<comment type="catalytic activity">
    <reaction evidence="17 18">
        <text>a ubiquinone + NADH + 5 H(+)(in) = a ubiquinol + NAD(+) + 4 H(+)(out)</text>
        <dbReference type="Rhea" id="RHEA:29091"/>
        <dbReference type="Rhea" id="RHEA-COMP:9565"/>
        <dbReference type="Rhea" id="RHEA-COMP:9566"/>
        <dbReference type="ChEBI" id="CHEBI:15378"/>
        <dbReference type="ChEBI" id="CHEBI:16389"/>
        <dbReference type="ChEBI" id="CHEBI:17976"/>
        <dbReference type="ChEBI" id="CHEBI:57540"/>
        <dbReference type="ChEBI" id="CHEBI:57945"/>
        <dbReference type="EC" id="7.1.1.2"/>
    </reaction>
</comment>
<dbReference type="EC" id="7.1.1.2" evidence="4 18"/>
<feature type="domain" description="NADH:quinone oxidoreductase/Mrp antiporter transmembrane" evidence="19">
    <location>
        <begin position="23"/>
        <end position="276"/>
    </location>
</feature>
<dbReference type="RefSeq" id="YP_010586290.1">
    <property type="nucleotide sequence ID" value="NC_069264.1"/>
</dbReference>
<keyword evidence="13 18" id="KW-0520">NAD</keyword>
<evidence type="ECO:0000256" key="6">
    <source>
        <dbReference type="ARBA" id="ARBA00022448"/>
    </source>
</evidence>
<protein>
    <recommendedName>
        <fullName evidence="5 18">NADH-ubiquinone oxidoreductase chain 2</fullName>
        <ecNumber evidence="4 18">7.1.1.2</ecNumber>
    </recommendedName>
</protein>
<comment type="function">
    <text evidence="18">Core subunit of the mitochondrial membrane respiratory chain NADH dehydrogenase (Complex I) which catalyzes electron transfer from NADH through the respiratory chain, using ubiquinone as an electron acceptor. Essential for the catalytic activity and assembly of complex I.</text>
</comment>
<comment type="subcellular location">
    <subcellularLocation>
        <location evidence="2 18">Mitochondrion inner membrane</location>
        <topology evidence="2 18">Multi-pass membrane protein</topology>
    </subcellularLocation>
</comment>
<dbReference type="PANTHER" id="PTHR46552:SF1">
    <property type="entry name" value="NADH-UBIQUINONE OXIDOREDUCTASE CHAIN 2"/>
    <property type="match status" value="1"/>
</dbReference>
<dbReference type="GeneID" id="77425824"/>
<evidence type="ECO:0000256" key="5">
    <source>
        <dbReference type="ARBA" id="ARBA00021008"/>
    </source>
</evidence>
<keyword evidence="9 18" id="KW-0999">Mitochondrion inner membrane</keyword>
<dbReference type="GO" id="GO:0005743">
    <property type="term" value="C:mitochondrial inner membrane"/>
    <property type="evidence" value="ECO:0007669"/>
    <property type="project" value="UniProtKB-SubCell"/>
</dbReference>
<comment type="function">
    <text evidence="1">Core subunit of the mitochondrial membrane respiratory chain NADH dehydrogenase (Complex I) that is believed to belong to the minimal assembly required for catalysis. Complex I functions in the transfer of electrons from NADH to the respiratory chain. The immediate electron acceptor for the enzyme is believed to be ubiquinone.</text>
</comment>
<proteinExistence type="inferred from homology"/>
<evidence type="ECO:0000256" key="12">
    <source>
        <dbReference type="ARBA" id="ARBA00022989"/>
    </source>
</evidence>
<feature type="transmembrane region" description="Helical" evidence="18">
    <location>
        <begin position="231"/>
        <end position="251"/>
    </location>
</feature>
<evidence type="ECO:0000256" key="4">
    <source>
        <dbReference type="ARBA" id="ARBA00012944"/>
    </source>
</evidence>
<evidence type="ECO:0000256" key="18">
    <source>
        <dbReference type="RuleBase" id="RU003403"/>
    </source>
</evidence>
<keyword evidence="10 18" id="KW-1278">Translocase</keyword>
<dbReference type="InterPro" id="IPR001750">
    <property type="entry name" value="ND/Mrp_TM"/>
</dbReference>
<dbReference type="GO" id="GO:0008137">
    <property type="term" value="F:NADH dehydrogenase (ubiquinone) activity"/>
    <property type="evidence" value="ECO:0007669"/>
    <property type="project" value="UniProtKB-EC"/>
</dbReference>
<keyword evidence="11 18" id="KW-0249">Electron transport</keyword>
<evidence type="ECO:0000256" key="13">
    <source>
        <dbReference type="ARBA" id="ARBA00023027"/>
    </source>
</evidence>
<reference evidence="20" key="2">
    <citation type="journal article" date="2022" name="Syst. Entomol.">
        <title>Massive gene rearrangements of mitochondrial genomes and implications for the phylogeny of Trichoptera (Insecta).</title>
        <authorList>
            <person name="Ge X."/>
            <person name="Peng L."/>
            <person name="Vogler A.P."/>
            <person name="Morse J.C."/>
            <person name="Yang L."/>
            <person name="Sun C."/>
            <person name="Wang B."/>
        </authorList>
    </citation>
    <scope>NUCLEOTIDE SEQUENCE</scope>
</reference>
<keyword evidence="15 18" id="KW-0496">Mitochondrion</keyword>
<dbReference type="EMBL" id="OL678025">
    <property type="protein sequence ID" value="UZZ44065.1"/>
    <property type="molecule type" value="Genomic_DNA"/>
</dbReference>
<evidence type="ECO:0000256" key="9">
    <source>
        <dbReference type="ARBA" id="ARBA00022792"/>
    </source>
</evidence>
<gene>
    <name evidence="20" type="primary">ND2</name>
</gene>
<dbReference type="GO" id="GO:0006120">
    <property type="term" value="P:mitochondrial electron transport, NADH to ubiquinone"/>
    <property type="evidence" value="ECO:0007669"/>
    <property type="project" value="InterPro"/>
</dbReference>
<name>A0A9E8RT09_9NEOP</name>
<evidence type="ECO:0000256" key="14">
    <source>
        <dbReference type="ARBA" id="ARBA00023075"/>
    </source>
</evidence>
<evidence type="ECO:0000256" key="10">
    <source>
        <dbReference type="ARBA" id="ARBA00022967"/>
    </source>
</evidence>
<accession>A0A9E8RT09</accession>
<dbReference type="InterPro" id="IPR003917">
    <property type="entry name" value="NADH_UbQ_OxRdtase_chain2"/>
</dbReference>
<feature type="transmembrane region" description="Helical" evidence="18">
    <location>
        <begin position="83"/>
        <end position="106"/>
    </location>
</feature>
<keyword evidence="14 18" id="KW-0830">Ubiquinone</keyword>
<evidence type="ECO:0000256" key="16">
    <source>
        <dbReference type="ARBA" id="ARBA00023136"/>
    </source>
</evidence>
<evidence type="ECO:0000256" key="1">
    <source>
        <dbReference type="ARBA" id="ARBA00003257"/>
    </source>
</evidence>
<evidence type="ECO:0000313" key="20">
    <source>
        <dbReference type="EMBL" id="UZZ44065.1"/>
    </source>
</evidence>
<evidence type="ECO:0000256" key="11">
    <source>
        <dbReference type="ARBA" id="ARBA00022982"/>
    </source>
</evidence>
<evidence type="ECO:0000256" key="8">
    <source>
        <dbReference type="ARBA" id="ARBA00022692"/>
    </source>
</evidence>
<organism evidence="20">
    <name type="scientific">Kisaura zhejiangensis</name>
    <name type="common">nom. nud.</name>
    <dbReference type="NCBI Taxonomy" id="2904921"/>
    <lineage>
        <taxon>Eukaryota</taxon>
        <taxon>Metazoa</taxon>
        <taxon>Ecdysozoa</taxon>
        <taxon>Arthropoda</taxon>
        <taxon>Hexapoda</taxon>
        <taxon>Insecta</taxon>
        <taxon>Pterygota</taxon>
        <taxon>Neoptera</taxon>
        <taxon>Endopterygota</taxon>
        <taxon>Trichoptera</taxon>
        <taxon>Annulipalpia</taxon>
        <taxon>Philopotamoidea</taxon>
        <taxon>Philopotamidae</taxon>
        <taxon>Philopotaminae</taxon>
        <taxon>Kisaura</taxon>
    </lineage>
</organism>
<sequence length="329" mass="39620">MINLTNLIFYLILILSSLFSISSNSWFSCWMGMEINLFAFIPLLFFNNMNSESMIKYFIIQVMSSSLMLFSIFLIMNKMNMNLIIIIILNLSFFMKLGSAPFHYWYIQIIKSMNWKNCFILFTWQKIIPMILLNYNFNTFMFYFFISMNVLMGSLEGLNQISLRSIMNFSSINHLGWMFMIIYMNKNLWLIYFMSYSFMSLILILMFYMMNISFMNQIYYIKNNFMNTFNVIINLLSLGGLPPMMGFFPKWISIQYMIINKEFFISLLLTITSLITLYFYLRLTFSIMNLIYTKIKWIYLIKNNFLTITMFMFSFFSIMMLLIFSMIMF</sequence>
<dbReference type="PANTHER" id="PTHR46552">
    <property type="entry name" value="NADH-UBIQUINONE OXIDOREDUCTASE CHAIN 2"/>
    <property type="match status" value="1"/>
</dbReference>
<keyword evidence="8 18" id="KW-0812">Transmembrane</keyword>
<feature type="transmembrane region" description="Helical" evidence="18">
    <location>
        <begin position="58"/>
        <end position="77"/>
    </location>
</feature>
<comment type="similarity">
    <text evidence="3 18">Belongs to the complex I subunit 2 family.</text>
</comment>
<feature type="transmembrane region" description="Helical" evidence="18">
    <location>
        <begin position="165"/>
        <end position="183"/>
    </location>
</feature>
<dbReference type="InterPro" id="IPR050175">
    <property type="entry name" value="Complex_I_Subunit_2"/>
</dbReference>
<dbReference type="Pfam" id="PF00361">
    <property type="entry name" value="Proton_antipo_M"/>
    <property type="match status" value="1"/>
</dbReference>
<feature type="transmembrane region" description="Helical" evidence="18">
    <location>
        <begin position="189"/>
        <end position="210"/>
    </location>
</feature>
<feature type="transmembrane region" description="Helical" evidence="18">
    <location>
        <begin position="7"/>
        <end position="24"/>
    </location>
</feature>
<evidence type="ECO:0000256" key="7">
    <source>
        <dbReference type="ARBA" id="ARBA00022660"/>
    </source>
</evidence>
<geneLocation type="mitochondrion" evidence="20"/>
<evidence type="ECO:0000259" key="19">
    <source>
        <dbReference type="Pfam" id="PF00361"/>
    </source>
</evidence>
<evidence type="ECO:0000256" key="17">
    <source>
        <dbReference type="ARBA" id="ARBA00049551"/>
    </source>
</evidence>
<keyword evidence="7 18" id="KW-0679">Respiratory chain</keyword>
<keyword evidence="12 18" id="KW-1133">Transmembrane helix</keyword>
<keyword evidence="6" id="KW-0813">Transport</keyword>
<feature type="transmembrane region" description="Helical" evidence="18">
    <location>
        <begin position="263"/>
        <end position="283"/>
    </location>
</feature>
<feature type="transmembrane region" description="Helical" evidence="18">
    <location>
        <begin position="304"/>
        <end position="327"/>
    </location>
</feature>
<evidence type="ECO:0000256" key="15">
    <source>
        <dbReference type="ARBA" id="ARBA00023128"/>
    </source>
</evidence>
<evidence type="ECO:0000256" key="3">
    <source>
        <dbReference type="ARBA" id="ARBA00007012"/>
    </source>
</evidence>
<dbReference type="PRINTS" id="PR01436">
    <property type="entry name" value="NADHDHGNASE2"/>
</dbReference>
<reference evidence="20" key="1">
    <citation type="submission" date="2021-11" db="EMBL/GenBank/DDBJ databases">
        <authorList>
            <person name="Ge X.-Y."/>
            <person name="Peng L."/>
            <person name="Sun C.-H."/>
            <person name="Wang B.-X."/>
        </authorList>
    </citation>
    <scope>NUCLEOTIDE SEQUENCE</scope>
</reference>
<evidence type="ECO:0000256" key="2">
    <source>
        <dbReference type="ARBA" id="ARBA00004448"/>
    </source>
</evidence>
<keyword evidence="16 18" id="KW-0472">Membrane</keyword>